<organism evidence="2 3">
    <name type="scientific">Dacryopinax primogenitus (strain DJM 731)</name>
    <name type="common">Brown rot fungus</name>
    <dbReference type="NCBI Taxonomy" id="1858805"/>
    <lineage>
        <taxon>Eukaryota</taxon>
        <taxon>Fungi</taxon>
        <taxon>Dikarya</taxon>
        <taxon>Basidiomycota</taxon>
        <taxon>Agaricomycotina</taxon>
        <taxon>Dacrymycetes</taxon>
        <taxon>Dacrymycetales</taxon>
        <taxon>Dacrymycetaceae</taxon>
        <taxon>Dacryopinax</taxon>
    </lineage>
</organism>
<dbReference type="InterPro" id="IPR002213">
    <property type="entry name" value="UDP_glucos_trans"/>
</dbReference>
<dbReference type="RefSeq" id="XP_040630910.1">
    <property type="nucleotide sequence ID" value="XM_040774874.1"/>
</dbReference>
<evidence type="ECO:0000256" key="1">
    <source>
        <dbReference type="ARBA" id="ARBA00022679"/>
    </source>
</evidence>
<feature type="non-terminal residue" evidence="2">
    <location>
        <position position="208"/>
    </location>
</feature>
<gene>
    <name evidence="2" type="ORF">DACRYDRAFT_48939</name>
</gene>
<dbReference type="OrthoDB" id="5835829at2759"/>
<dbReference type="Gene3D" id="3.40.50.2000">
    <property type="entry name" value="Glycogen Phosphorylase B"/>
    <property type="match status" value="1"/>
</dbReference>
<dbReference type="EMBL" id="JH795858">
    <property type="protein sequence ID" value="EJU04016.1"/>
    <property type="molecule type" value="Genomic_DNA"/>
</dbReference>
<dbReference type="STRING" id="1858805.M5G1A2"/>
<dbReference type="GO" id="GO:0008194">
    <property type="term" value="F:UDP-glycosyltransferase activity"/>
    <property type="evidence" value="ECO:0007669"/>
    <property type="project" value="InterPro"/>
</dbReference>
<dbReference type="PANTHER" id="PTHR48045">
    <property type="entry name" value="UDP-GLYCOSYLTRANSFERASE 72B1"/>
    <property type="match status" value="1"/>
</dbReference>
<keyword evidence="1 2" id="KW-0808">Transferase</keyword>
<dbReference type="PANTHER" id="PTHR48045:SF31">
    <property type="entry name" value="UDP-GLYCOSYLTRANSFERASE 76B1-LIKE"/>
    <property type="match status" value="1"/>
</dbReference>
<name>M5G1A2_DACPD</name>
<sequence length="208" mass="23296">GPQSALYISWGSLLFPQKYIDVLIHALLEQDQLMPFVFAASSWDAVLPPSLKEEVDQSGRGIIVHWAPQQAVPAHPALGWMLTHCGSGGMSECLTRGVPLLAWPLFWDQPAHALWLSQVLDVAFEFLQVREGPVKGLAYRAGGLNVEGTREAVRREVREVLGMCRGEEGRRKRENALRVRGRVWEAVGQGGQVQRHLEELGRFLWRGK</sequence>
<dbReference type="GeneID" id="63689936"/>
<accession>M5G1A2</accession>
<protein>
    <submittedName>
        <fullName evidence="2">UDP-Glycosyltransferase/glycogen phosphorylase</fullName>
    </submittedName>
</protein>
<dbReference type="Pfam" id="PF00201">
    <property type="entry name" value="UDPGT"/>
    <property type="match status" value="1"/>
</dbReference>
<evidence type="ECO:0000313" key="3">
    <source>
        <dbReference type="Proteomes" id="UP000030653"/>
    </source>
</evidence>
<reference evidence="2 3" key="1">
    <citation type="journal article" date="2012" name="Science">
        <title>The Paleozoic origin of enzymatic lignin decomposition reconstructed from 31 fungal genomes.</title>
        <authorList>
            <person name="Floudas D."/>
            <person name="Binder M."/>
            <person name="Riley R."/>
            <person name="Barry K."/>
            <person name="Blanchette R.A."/>
            <person name="Henrissat B."/>
            <person name="Martinez A.T."/>
            <person name="Otillar R."/>
            <person name="Spatafora J.W."/>
            <person name="Yadav J.S."/>
            <person name="Aerts A."/>
            <person name="Benoit I."/>
            <person name="Boyd A."/>
            <person name="Carlson A."/>
            <person name="Copeland A."/>
            <person name="Coutinho P.M."/>
            <person name="de Vries R.P."/>
            <person name="Ferreira P."/>
            <person name="Findley K."/>
            <person name="Foster B."/>
            <person name="Gaskell J."/>
            <person name="Glotzer D."/>
            <person name="Gorecki P."/>
            <person name="Heitman J."/>
            <person name="Hesse C."/>
            <person name="Hori C."/>
            <person name="Igarashi K."/>
            <person name="Jurgens J.A."/>
            <person name="Kallen N."/>
            <person name="Kersten P."/>
            <person name="Kohler A."/>
            <person name="Kuees U."/>
            <person name="Kumar T.K.A."/>
            <person name="Kuo A."/>
            <person name="LaButti K."/>
            <person name="Larrondo L.F."/>
            <person name="Lindquist E."/>
            <person name="Ling A."/>
            <person name="Lombard V."/>
            <person name="Lucas S."/>
            <person name="Lundell T."/>
            <person name="Martin R."/>
            <person name="McLaughlin D.J."/>
            <person name="Morgenstern I."/>
            <person name="Morin E."/>
            <person name="Murat C."/>
            <person name="Nagy L.G."/>
            <person name="Nolan M."/>
            <person name="Ohm R.A."/>
            <person name="Patyshakuliyeva A."/>
            <person name="Rokas A."/>
            <person name="Ruiz-Duenas F.J."/>
            <person name="Sabat G."/>
            <person name="Salamov A."/>
            <person name="Samejima M."/>
            <person name="Schmutz J."/>
            <person name="Slot J.C."/>
            <person name="St John F."/>
            <person name="Stenlid J."/>
            <person name="Sun H."/>
            <person name="Sun S."/>
            <person name="Syed K."/>
            <person name="Tsang A."/>
            <person name="Wiebenga A."/>
            <person name="Young D."/>
            <person name="Pisabarro A."/>
            <person name="Eastwood D.C."/>
            <person name="Martin F."/>
            <person name="Cullen D."/>
            <person name="Grigoriev I.V."/>
            <person name="Hibbett D.S."/>
        </authorList>
    </citation>
    <scope>NUCLEOTIDE SEQUENCE [LARGE SCALE GENOMIC DNA]</scope>
    <source>
        <strain evidence="2 3">DJM-731 SS1</strain>
    </source>
</reference>
<evidence type="ECO:0000313" key="2">
    <source>
        <dbReference type="EMBL" id="EJU04016.1"/>
    </source>
</evidence>
<dbReference type="Proteomes" id="UP000030653">
    <property type="component" value="Unassembled WGS sequence"/>
</dbReference>
<proteinExistence type="predicted"/>
<dbReference type="SUPFAM" id="SSF53756">
    <property type="entry name" value="UDP-Glycosyltransferase/glycogen phosphorylase"/>
    <property type="match status" value="1"/>
</dbReference>
<dbReference type="AlphaFoldDB" id="M5G1A2"/>
<dbReference type="HOGENOM" id="CLU_001724_12_0_1"/>
<keyword evidence="3" id="KW-1185">Reference proteome</keyword>